<proteinExistence type="predicted"/>
<reference evidence="1 2" key="1">
    <citation type="submission" date="2019-08" db="EMBL/GenBank/DDBJ databases">
        <title>Genome of Aequorivita lipolytica Y10-2 (type strain).</title>
        <authorList>
            <person name="Bowman J.P."/>
        </authorList>
    </citation>
    <scope>NUCLEOTIDE SEQUENCE [LARGE SCALE GENOMIC DNA]</scope>
    <source>
        <strain evidence="1 2">Y10-2</strain>
    </source>
</reference>
<dbReference type="Pfam" id="PF05742">
    <property type="entry name" value="TANGO2"/>
    <property type="match status" value="1"/>
</dbReference>
<dbReference type="OrthoDB" id="4380123at2"/>
<evidence type="ECO:0000313" key="2">
    <source>
        <dbReference type="Proteomes" id="UP000321945"/>
    </source>
</evidence>
<keyword evidence="2" id="KW-1185">Reference proteome</keyword>
<gene>
    <name evidence="1" type="ORF">ESV24_09230</name>
</gene>
<dbReference type="PANTHER" id="PTHR17985:SF8">
    <property type="entry name" value="TRANSPORT AND GOLGI ORGANIZATION PROTEIN 2 HOMOLOG"/>
    <property type="match status" value="1"/>
</dbReference>
<dbReference type="Proteomes" id="UP000321945">
    <property type="component" value="Unassembled WGS sequence"/>
</dbReference>
<organism evidence="1 2">
    <name type="scientific">Aequorivita lipolytica</name>
    <dbReference type="NCBI Taxonomy" id="153267"/>
    <lineage>
        <taxon>Bacteria</taxon>
        <taxon>Pseudomonadati</taxon>
        <taxon>Bacteroidota</taxon>
        <taxon>Flavobacteriia</taxon>
        <taxon>Flavobacteriales</taxon>
        <taxon>Flavobacteriaceae</taxon>
        <taxon>Aequorivita</taxon>
    </lineage>
</organism>
<protein>
    <submittedName>
        <fullName evidence="1">NRDE family protein</fullName>
    </submittedName>
</protein>
<evidence type="ECO:0000313" key="1">
    <source>
        <dbReference type="EMBL" id="TXD68929.1"/>
    </source>
</evidence>
<comment type="caution">
    <text evidence="1">The sequence shown here is derived from an EMBL/GenBank/DDBJ whole genome shotgun (WGS) entry which is preliminary data.</text>
</comment>
<dbReference type="PANTHER" id="PTHR17985">
    <property type="entry name" value="SER/THR-RICH PROTEIN T10 IN DGCR REGION"/>
    <property type="match status" value="1"/>
</dbReference>
<name>A0A5C6YNR4_9FLAO</name>
<dbReference type="RefSeq" id="WP_111816420.1">
    <property type="nucleotide sequence ID" value="NZ_CBCRZQ010000016.1"/>
</dbReference>
<dbReference type="InterPro" id="IPR008551">
    <property type="entry name" value="TANGO2"/>
</dbReference>
<dbReference type="EMBL" id="VORU01000007">
    <property type="protein sequence ID" value="TXD68929.1"/>
    <property type="molecule type" value="Genomic_DNA"/>
</dbReference>
<dbReference type="AlphaFoldDB" id="A0A5C6YNR4"/>
<sequence length="239" mass="27954">MCTITFIPKSNYDFIVTSNRDEAPGRETFPPKIYEEQGVQLLYPKDAVAGGTWIGISEKKRLVCLMNGGFIAHQRKPFYRKSRGLVVKDLLKCENLKSEIENYDFNGIEPFTAVLVEWQRVLQLFQLVWDGINHHFSEETLAPQIWSSSPLYPKNLKHKRENWFSGFLMKTVNPSEEEILQFHKTAGEGDFNSNLIMDRGFIKTKSITQISKKEETLEMRYEDLQREEIYESVFTFHKK</sequence>
<accession>A0A5C6YNR4</accession>